<name>F8AZ44_9ACTN</name>
<keyword evidence="3" id="KW-1185">Reference proteome</keyword>
<dbReference type="Proteomes" id="UP000001549">
    <property type="component" value="Chromosome"/>
</dbReference>
<dbReference type="Pfam" id="PF00383">
    <property type="entry name" value="dCMP_cyt_deam_1"/>
    <property type="match status" value="1"/>
</dbReference>
<dbReference type="AlphaFoldDB" id="F8AZ44"/>
<evidence type="ECO:0000313" key="3">
    <source>
        <dbReference type="Proteomes" id="UP000001549"/>
    </source>
</evidence>
<dbReference type="HOGENOM" id="CLU_025810_3_2_11"/>
<evidence type="ECO:0000259" key="1">
    <source>
        <dbReference type="PROSITE" id="PS51747"/>
    </source>
</evidence>
<dbReference type="KEGG" id="fsy:FsymDg_3204"/>
<dbReference type="PROSITE" id="PS51747">
    <property type="entry name" value="CYT_DCMP_DEAMINASES_2"/>
    <property type="match status" value="1"/>
</dbReference>
<dbReference type="eggNOG" id="COG0590">
    <property type="taxonomic scope" value="Bacteria"/>
</dbReference>
<dbReference type="GO" id="GO:0002100">
    <property type="term" value="P:tRNA wobble adenosine to inosine editing"/>
    <property type="evidence" value="ECO:0007669"/>
    <property type="project" value="InterPro"/>
</dbReference>
<dbReference type="InterPro" id="IPR016193">
    <property type="entry name" value="Cytidine_deaminase-like"/>
</dbReference>
<dbReference type="SUPFAM" id="SSF53927">
    <property type="entry name" value="Cytidine deaminase-like"/>
    <property type="match status" value="1"/>
</dbReference>
<accession>F8AZ44</accession>
<dbReference type="GO" id="GO:0046872">
    <property type="term" value="F:metal ion binding"/>
    <property type="evidence" value="ECO:0007669"/>
    <property type="project" value="UniProtKB-KW"/>
</dbReference>
<dbReference type="PANTHER" id="PTHR11079:SF202">
    <property type="entry name" value="TRNA-SPECIFIC ADENOSINE DEAMINASE"/>
    <property type="match status" value="1"/>
</dbReference>
<dbReference type="Gene3D" id="3.40.140.10">
    <property type="entry name" value="Cytidine Deaminase, domain 2"/>
    <property type="match status" value="1"/>
</dbReference>
<dbReference type="PANTHER" id="PTHR11079">
    <property type="entry name" value="CYTOSINE DEAMINASE FAMILY MEMBER"/>
    <property type="match status" value="1"/>
</dbReference>
<evidence type="ECO:0000313" key="2">
    <source>
        <dbReference type="EMBL" id="AEH10511.1"/>
    </source>
</evidence>
<dbReference type="STRING" id="656024.FsymDg_3204"/>
<dbReference type="RefSeq" id="WP_013874406.1">
    <property type="nucleotide sequence ID" value="NC_015656.1"/>
</dbReference>
<dbReference type="GO" id="GO:0052717">
    <property type="term" value="F:tRNA-specific adenosine-34 deaminase activity"/>
    <property type="evidence" value="ECO:0007669"/>
    <property type="project" value="UniProtKB-EC"/>
</dbReference>
<proteinExistence type="predicted"/>
<gene>
    <name evidence="2" type="ordered locus">FsymDg_3204</name>
</gene>
<protein>
    <submittedName>
        <fullName evidence="2">CMP/dCMP deaminase zinc-binding protein</fullName>
    </submittedName>
</protein>
<dbReference type="InterPro" id="IPR002125">
    <property type="entry name" value="CMP_dCMP_dom"/>
</dbReference>
<reference evidence="2 3" key="1">
    <citation type="submission" date="2011-05" db="EMBL/GenBank/DDBJ databases">
        <title>Complete sequence of chromosome of Frankia symbiont of Datisca glomerata.</title>
        <authorList>
            <consortium name="US DOE Joint Genome Institute"/>
            <person name="Lucas S."/>
            <person name="Han J."/>
            <person name="Lapidus A."/>
            <person name="Cheng J.-F."/>
            <person name="Goodwin L."/>
            <person name="Pitluck S."/>
            <person name="Peters L."/>
            <person name="Mikhailova N."/>
            <person name="Chertkov O."/>
            <person name="Teshima H."/>
            <person name="Han C."/>
            <person name="Tapia R."/>
            <person name="Land M."/>
            <person name="Hauser L."/>
            <person name="Kyrpides N."/>
            <person name="Ivanova N."/>
            <person name="Pagani I."/>
            <person name="Berry A."/>
            <person name="Pawlowski K."/>
            <person name="Persson T."/>
            <person name="Vanden Heuvel B."/>
            <person name="Benson D."/>
            <person name="Woyke T."/>
        </authorList>
    </citation>
    <scope>NUCLEOTIDE SEQUENCE [LARGE SCALE GENOMIC DNA]</scope>
    <source>
        <strain evidence="3">4085684</strain>
    </source>
</reference>
<dbReference type="EMBL" id="CP002801">
    <property type="protein sequence ID" value="AEH10511.1"/>
    <property type="molecule type" value="Genomic_DNA"/>
</dbReference>
<dbReference type="CDD" id="cd01285">
    <property type="entry name" value="nucleoside_deaminase"/>
    <property type="match status" value="1"/>
</dbReference>
<organism evidence="2 3">
    <name type="scientific">Candidatus Protofrankia datiscae</name>
    <dbReference type="NCBI Taxonomy" id="2716812"/>
    <lineage>
        <taxon>Bacteria</taxon>
        <taxon>Bacillati</taxon>
        <taxon>Actinomycetota</taxon>
        <taxon>Actinomycetes</taxon>
        <taxon>Frankiales</taxon>
        <taxon>Frankiaceae</taxon>
        <taxon>Protofrankia</taxon>
    </lineage>
</organism>
<sequence>MAKYEPWMRRALEMARALPDPGAGDPPVGAVIYGPDGREITAAHHDRQRTADPTAHAEITVLRRAGRALGTWKLDGCTLVTTLEPGVMAAGAVVLARMPRLVIGSWDERNGAVCSQWDLVRDPRLNHFVEVIPEVLKAECDALLNRHLGPRQSSGRG</sequence>
<feature type="domain" description="CMP/dCMP-type deaminase" evidence="1">
    <location>
        <begin position="2"/>
        <end position="116"/>
    </location>
</feature>